<organism evidence="2 3">
    <name type="scientific">Winogradskyella epiphytica</name>
    <dbReference type="NCBI Taxonomy" id="262005"/>
    <lineage>
        <taxon>Bacteria</taxon>
        <taxon>Pseudomonadati</taxon>
        <taxon>Bacteroidota</taxon>
        <taxon>Flavobacteriia</taxon>
        <taxon>Flavobacteriales</taxon>
        <taxon>Flavobacteriaceae</taxon>
        <taxon>Winogradskyella</taxon>
    </lineage>
</organism>
<dbReference type="RefSeq" id="WP_110475766.1">
    <property type="nucleotide sequence ID" value="NZ_BMWQ01000003.1"/>
</dbReference>
<sequence length="289" mass="32504">MKKVFLNVLLFMGIFFISCSNENEINEQFSVQSDSTILQRINSNSYFNNYDFELIGIEHNKGLEAIYSQLESFDFLNSSQNDLYNEIFEEPQNFLLNNNNFDKLDSDLLSQLKPSVSSSNLITDMKNNLFSELTSNFLKEEVNKIENIFNDFKTIENYNSTSVIRDIRLIEENINKSEIVFNDKEYVAVRAFISTSIHSLNYWEANINKWYELNPNSNQTFGRGWSWFKNAIGNMAVADAYGAGVGAVVGFVSSIASGPGVLVGTAAGAVGYGMNASALQGVRELHNSL</sequence>
<dbReference type="EMBL" id="QJTD01000003">
    <property type="protein sequence ID" value="PYE81157.1"/>
    <property type="molecule type" value="Genomic_DNA"/>
</dbReference>
<feature type="chain" id="PRO_5015837323" description="Glycine zipper family protein" evidence="1">
    <location>
        <begin position="21"/>
        <end position="289"/>
    </location>
</feature>
<evidence type="ECO:0000256" key="1">
    <source>
        <dbReference type="SAM" id="SignalP"/>
    </source>
</evidence>
<protein>
    <recommendedName>
        <fullName evidence="4">Glycine zipper family protein</fullName>
    </recommendedName>
</protein>
<dbReference type="PROSITE" id="PS51257">
    <property type="entry name" value="PROKAR_LIPOPROTEIN"/>
    <property type="match status" value="1"/>
</dbReference>
<gene>
    <name evidence="2" type="ORF">DFQ11_103238</name>
</gene>
<evidence type="ECO:0000313" key="2">
    <source>
        <dbReference type="EMBL" id="PYE81157.1"/>
    </source>
</evidence>
<accession>A0A2V4YD62</accession>
<evidence type="ECO:0000313" key="3">
    <source>
        <dbReference type="Proteomes" id="UP000248054"/>
    </source>
</evidence>
<proteinExistence type="predicted"/>
<feature type="signal peptide" evidence="1">
    <location>
        <begin position="1"/>
        <end position="20"/>
    </location>
</feature>
<dbReference type="OrthoDB" id="9987180at2"/>
<dbReference type="Proteomes" id="UP000248054">
    <property type="component" value="Unassembled WGS sequence"/>
</dbReference>
<keyword evidence="3" id="KW-1185">Reference proteome</keyword>
<evidence type="ECO:0008006" key="4">
    <source>
        <dbReference type="Google" id="ProtNLM"/>
    </source>
</evidence>
<comment type="caution">
    <text evidence="2">The sequence shown here is derived from an EMBL/GenBank/DDBJ whole genome shotgun (WGS) entry which is preliminary data.</text>
</comment>
<reference evidence="2 3" key="1">
    <citation type="submission" date="2018-06" db="EMBL/GenBank/DDBJ databases">
        <title>Genomic Encyclopedia of Type Strains, Phase III (KMG-III): the genomes of soil and plant-associated and newly described type strains.</title>
        <authorList>
            <person name="Whitman W."/>
        </authorList>
    </citation>
    <scope>NUCLEOTIDE SEQUENCE [LARGE SCALE GENOMIC DNA]</scope>
    <source>
        <strain evidence="2 3">CECT 7945</strain>
    </source>
</reference>
<dbReference type="AlphaFoldDB" id="A0A2V4YD62"/>
<name>A0A2V4YD62_9FLAO</name>
<keyword evidence="1" id="KW-0732">Signal</keyword>